<protein>
    <submittedName>
        <fullName evidence="1">Uncharacterized protein</fullName>
    </submittedName>
</protein>
<evidence type="ECO:0000313" key="2">
    <source>
        <dbReference type="Proteomes" id="UP000410492"/>
    </source>
</evidence>
<proteinExistence type="predicted"/>
<keyword evidence="2" id="KW-1185">Reference proteome</keyword>
<dbReference type="Proteomes" id="UP000410492">
    <property type="component" value="Unassembled WGS sequence"/>
</dbReference>
<gene>
    <name evidence="1" type="ORF">CALMAC_LOCUS1651</name>
</gene>
<accession>A0A653BJS7</accession>
<sequence length="80" mass="9026">MVSSRAAFSSSPKIYFHWSGTDKDYVLYLAKLPFKYDKSSFGDIDENLILDHAKQITRMLPGGMNVLGIAVAHLEGMRFQ</sequence>
<name>A0A653BJS7_CALMS</name>
<reference evidence="1 2" key="1">
    <citation type="submission" date="2019-01" db="EMBL/GenBank/DDBJ databases">
        <authorList>
            <person name="Sayadi A."/>
        </authorList>
    </citation>
    <scope>NUCLEOTIDE SEQUENCE [LARGE SCALE GENOMIC DNA]</scope>
</reference>
<dbReference type="InterPro" id="IPR029454">
    <property type="entry name" value="ODR-4-like"/>
</dbReference>
<dbReference type="OrthoDB" id="21458at2759"/>
<dbReference type="EMBL" id="CAACVG010001918">
    <property type="protein sequence ID" value="VEN35861.1"/>
    <property type="molecule type" value="Genomic_DNA"/>
</dbReference>
<feature type="non-terminal residue" evidence="1">
    <location>
        <position position="80"/>
    </location>
</feature>
<organism evidence="1 2">
    <name type="scientific">Callosobruchus maculatus</name>
    <name type="common">Southern cowpea weevil</name>
    <name type="synonym">Pulse bruchid</name>
    <dbReference type="NCBI Taxonomy" id="64391"/>
    <lineage>
        <taxon>Eukaryota</taxon>
        <taxon>Metazoa</taxon>
        <taxon>Ecdysozoa</taxon>
        <taxon>Arthropoda</taxon>
        <taxon>Hexapoda</taxon>
        <taxon>Insecta</taxon>
        <taxon>Pterygota</taxon>
        <taxon>Neoptera</taxon>
        <taxon>Endopterygota</taxon>
        <taxon>Coleoptera</taxon>
        <taxon>Polyphaga</taxon>
        <taxon>Cucujiformia</taxon>
        <taxon>Chrysomeloidea</taxon>
        <taxon>Chrysomelidae</taxon>
        <taxon>Bruchinae</taxon>
        <taxon>Bruchini</taxon>
        <taxon>Callosobruchus</taxon>
    </lineage>
</organism>
<dbReference type="Pfam" id="PF14778">
    <property type="entry name" value="ODR4-like"/>
    <property type="match status" value="1"/>
</dbReference>
<evidence type="ECO:0000313" key="1">
    <source>
        <dbReference type="EMBL" id="VEN35861.1"/>
    </source>
</evidence>
<dbReference type="AlphaFoldDB" id="A0A653BJS7"/>